<accession>C0EBL5</accession>
<gene>
    <name evidence="1" type="ORF">CLOSTMETH_01233</name>
</gene>
<name>C0EBL5_9FIRM</name>
<evidence type="ECO:0000313" key="2">
    <source>
        <dbReference type="Proteomes" id="UP000003340"/>
    </source>
</evidence>
<comment type="caution">
    <text evidence="1">The sequence shown here is derived from an EMBL/GenBank/DDBJ whole genome shotgun (WGS) entry which is preliminary data.</text>
</comment>
<dbReference type="EMBL" id="ACEC01000043">
    <property type="protein sequence ID" value="EEG31133.1"/>
    <property type="molecule type" value="Genomic_DNA"/>
</dbReference>
<protein>
    <submittedName>
        <fullName evidence="1">Uncharacterized protein</fullName>
    </submittedName>
</protein>
<reference evidence="1 2" key="2">
    <citation type="submission" date="2009-02" db="EMBL/GenBank/DDBJ databases">
        <title>Draft genome sequence of Clostridium methylpentosum (DSM 5476).</title>
        <authorList>
            <person name="Sudarsanam P."/>
            <person name="Ley R."/>
            <person name="Guruge J."/>
            <person name="Turnbaugh P.J."/>
            <person name="Mahowald M."/>
            <person name="Liep D."/>
            <person name="Gordon J."/>
        </authorList>
    </citation>
    <scope>NUCLEOTIDE SEQUENCE [LARGE SCALE GENOMIC DNA]</scope>
    <source>
        <strain evidence="1 2">DSM 5476</strain>
    </source>
</reference>
<proteinExistence type="predicted"/>
<sequence>MSAEFRTAQGFSVGAEAADFLEELFVGASFMPQLAGGAKREQGKGGTAVVISKIFLTFVDIAYPNCYD</sequence>
<dbReference type="HOGENOM" id="CLU_2786546_0_0_9"/>
<dbReference type="Proteomes" id="UP000003340">
    <property type="component" value="Unassembled WGS sequence"/>
</dbReference>
<organism evidence="1 2">
    <name type="scientific">[Clostridium] methylpentosum DSM 5476</name>
    <dbReference type="NCBI Taxonomy" id="537013"/>
    <lineage>
        <taxon>Bacteria</taxon>
        <taxon>Bacillati</taxon>
        <taxon>Bacillota</taxon>
        <taxon>Clostridia</taxon>
        <taxon>Eubacteriales</taxon>
        <taxon>Oscillospiraceae</taxon>
        <taxon>Oscillospiraceae incertae sedis</taxon>
    </lineage>
</organism>
<dbReference type="AlphaFoldDB" id="C0EBL5"/>
<evidence type="ECO:0000313" key="1">
    <source>
        <dbReference type="EMBL" id="EEG31133.1"/>
    </source>
</evidence>
<reference evidence="1 2" key="1">
    <citation type="submission" date="2009-01" db="EMBL/GenBank/DDBJ databases">
        <authorList>
            <person name="Fulton L."/>
            <person name="Clifton S."/>
            <person name="Fulton B."/>
            <person name="Xu J."/>
            <person name="Minx P."/>
            <person name="Pepin K.H."/>
            <person name="Johnson M."/>
            <person name="Bhonagiri V."/>
            <person name="Nash W.E."/>
            <person name="Mardis E.R."/>
            <person name="Wilson R.K."/>
        </authorList>
    </citation>
    <scope>NUCLEOTIDE SEQUENCE [LARGE SCALE GENOMIC DNA]</scope>
    <source>
        <strain evidence="1 2">DSM 5476</strain>
    </source>
</reference>
<dbReference type="STRING" id="537013.CLOSTMETH_01233"/>
<keyword evidence="2" id="KW-1185">Reference proteome</keyword>